<dbReference type="InterPro" id="IPR036388">
    <property type="entry name" value="WH-like_DNA-bd_sf"/>
</dbReference>
<evidence type="ECO:0000256" key="4">
    <source>
        <dbReference type="ARBA" id="ARBA00023159"/>
    </source>
</evidence>
<accession>A0ABN1BCM4</accession>
<dbReference type="SUPFAM" id="SSF53850">
    <property type="entry name" value="Periplasmic binding protein-like II"/>
    <property type="match status" value="1"/>
</dbReference>
<dbReference type="Pfam" id="PF00126">
    <property type="entry name" value="HTH_1"/>
    <property type="match status" value="1"/>
</dbReference>
<dbReference type="EMBL" id="BAAAEN010000002">
    <property type="protein sequence ID" value="GAA0494443.1"/>
    <property type="molecule type" value="Genomic_DNA"/>
</dbReference>
<gene>
    <name evidence="7" type="ORF">GCM10009097_08040</name>
</gene>
<dbReference type="PROSITE" id="PS50931">
    <property type="entry name" value="HTH_LYSR"/>
    <property type="match status" value="1"/>
</dbReference>
<dbReference type="InterPro" id="IPR036390">
    <property type="entry name" value="WH_DNA-bd_sf"/>
</dbReference>
<dbReference type="PRINTS" id="PR00039">
    <property type="entry name" value="HTHLYSR"/>
</dbReference>
<dbReference type="Pfam" id="PF03466">
    <property type="entry name" value="LysR_substrate"/>
    <property type="match status" value="1"/>
</dbReference>
<dbReference type="InterPro" id="IPR000847">
    <property type="entry name" value="LysR_HTH_N"/>
</dbReference>
<keyword evidence="8" id="KW-1185">Reference proteome</keyword>
<protein>
    <submittedName>
        <fullName evidence="7">LysR family transcriptional regulator</fullName>
    </submittedName>
</protein>
<organism evidence="7 8">
    <name type="scientific">Pigmentiphaga daeguensis</name>
    <dbReference type="NCBI Taxonomy" id="414049"/>
    <lineage>
        <taxon>Bacteria</taxon>
        <taxon>Pseudomonadati</taxon>
        <taxon>Pseudomonadota</taxon>
        <taxon>Betaproteobacteria</taxon>
        <taxon>Burkholderiales</taxon>
        <taxon>Alcaligenaceae</taxon>
        <taxon>Pigmentiphaga</taxon>
    </lineage>
</organism>
<dbReference type="PANTHER" id="PTHR30293">
    <property type="entry name" value="TRANSCRIPTIONAL REGULATORY PROTEIN NAC-RELATED"/>
    <property type="match status" value="1"/>
</dbReference>
<comment type="caution">
    <text evidence="7">The sequence shown here is derived from an EMBL/GenBank/DDBJ whole genome shotgun (WGS) entry which is preliminary data.</text>
</comment>
<keyword evidence="3" id="KW-0238">DNA-binding</keyword>
<dbReference type="PANTHER" id="PTHR30293:SF0">
    <property type="entry name" value="NITROGEN ASSIMILATION REGULATORY PROTEIN NAC"/>
    <property type="match status" value="1"/>
</dbReference>
<dbReference type="RefSeq" id="WP_087841437.1">
    <property type="nucleotide sequence ID" value="NZ_BAAAEN010000002.1"/>
</dbReference>
<dbReference type="InterPro" id="IPR005119">
    <property type="entry name" value="LysR_subst-bd"/>
</dbReference>
<name>A0ABN1BCM4_9BURK</name>
<evidence type="ECO:0000256" key="5">
    <source>
        <dbReference type="ARBA" id="ARBA00023163"/>
    </source>
</evidence>
<evidence type="ECO:0000313" key="7">
    <source>
        <dbReference type="EMBL" id="GAA0494443.1"/>
    </source>
</evidence>
<dbReference type="SUPFAM" id="SSF46785">
    <property type="entry name" value="Winged helix' DNA-binding domain"/>
    <property type="match status" value="1"/>
</dbReference>
<evidence type="ECO:0000256" key="3">
    <source>
        <dbReference type="ARBA" id="ARBA00023125"/>
    </source>
</evidence>
<reference evidence="7 8" key="1">
    <citation type="journal article" date="2019" name="Int. J. Syst. Evol. Microbiol.">
        <title>The Global Catalogue of Microorganisms (GCM) 10K type strain sequencing project: providing services to taxonomists for standard genome sequencing and annotation.</title>
        <authorList>
            <consortium name="The Broad Institute Genomics Platform"/>
            <consortium name="The Broad Institute Genome Sequencing Center for Infectious Disease"/>
            <person name="Wu L."/>
            <person name="Ma J."/>
        </authorList>
    </citation>
    <scope>NUCLEOTIDE SEQUENCE [LARGE SCALE GENOMIC DNA]</scope>
    <source>
        <strain evidence="7 8">JCM 14330</strain>
    </source>
</reference>
<comment type="similarity">
    <text evidence="1">Belongs to the LysR transcriptional regulatory family.</text>
</comment>
<evidence type="ECO:0000256" key="1">
    <source>
        <dbReference type="ARBA" id="ARBA00009437"/>
    </source>
</evidence>
<dbReference type="Gene3D" id="3.40.190.290">
    <property type="match status" value="1"/>
</dbReference>
<evidence type="ECO:0000313" key="8">
    <source>
        <dbReference type="Proteomes" id="UP001501706"/>
    </source>
</evidence>
<keyword evidence="5" id="KW-0804">Transcription</keyword>
<dbReference type="Proteomes" id="UP001501706">
    <property type="component" value="Unassembled WGS sequence"/>
</dbReference>
<keyword evidence="4" id="KW-0010">Activator</keyword>
<keyword evidence="2" id="KW-0805">Transcription regulation</keyword>
<sequence>MDVKQLRYFVAIAQQGSLSAAARRLHVVQPALSQALAALETELGTPLFTRGPTGVVPTTSGTELLHHALAILRQIDRARAAIQSTLDTASGPVRIGILHSAAPVACAPLFTRLRQEAPGIQPQLVVGYSDALAQRLRRGELDLAMLVLASDERGESDAHLYEENICLVTPASHAGGTPPVELPSLQDFPLLLSMAQPLHQSLLALAQAQKLRLNIMGGVEDISSLLLLCETGQFSTLLPEGLAGTLTRGTSLVVRRIAHPAFSRRVVVRACPDLPKSHAVIAAERIMKATLASQV</sequence>
<feature type="domain" description="HTH lysR-type" evidence="6">
    <location>
        <begin position="1"/>
        <end position="58"/>
    </location>
</feature>
<evidence type="ECO:0000259" key="6">
    <source>
        <dbReference type="PROSITE" id="PS50931"/>
    </source>
</evidence>
<evidence type="ECO:0000256" key="2">
    <source>
        <dbReference type="ARBA" id="ARBA00023015"/>
    </source>
</evidence>
<proteinExistence type="inferred from homology"/>
<dbReference type="Gene3D" id="1.10.10.10">
    <property type="entry name" value="Winged helix-like DNA-binding domain superfamily/Winged helix DNA-binding domain"/>
    <property type="match status" value="1"/>
</dbReference>